<dbReference type="GO" id="GO:0005737">
    <property type="term" value="C:cytoplasm"/>
    <property type="evidence" value="ECO:0007669"/>
    <property type="project" value="UniProtKB-SubCell"/>
</dbReference>
<accession>T2KL63</accession>
<name>T2KL63_FORAG</name>
<comment type="subcellular location">
    <subcellularLocation>
        <location evidence="1">Cytoplasm</location>
    </subcellularLocation>
</comment>
<dbReference type="Pfam" id="PF02367">
    <property type="entry name" value="TsaE"/>
    <property type="match status" value="1"/>
</dbReference>
<dbReference type="InterPro" id="IPR027417">
    <property type="entry name" value="P-loop_NTPase"/>
</dbReference>
<dbReference type="NCBIfam" id="TIGR00150">
    <property type="entry name" value="T6A_YjeE"/>
    <property type="match status" value="1"/>
</dbReference>
<dbReference type="AlphaFoldDB" id="T2KL63"/>
<keyword evidence="9" id="KW-0460">Magnesium</keyword>
<comment type="similarity">
    <text evidence="2">Belongs to the TsaE family.</text>
</comment>
<dbReference type="STRING" id="1347342.BN863_14640"/>
<dbReference type="GO" id="GO:0005524">
    <property type="term" value="F:ATP binding"/>
    <property type="evidence" value="ECO:0007669"/>
    <property type="project" value="UniProtKB-KW"/>
</dbReference>
<organism evidence="11 12">
    <name type="scientific">Formosa agariphila (strain DSM 15362 / KCTC 12365 / LMG 23005 / KMM 3901 / M-2Alg 35-1)</name>
    <dbReference type="NCBI Taxonomy" id="1347342"/>
    <lineage>
        <taxon>Bacteria</taxon>
        <taxon>Pseudomonadati</taxon>
        <taxon>Bacteroidota</taxon>
        <taxon>Flavobacteriia</taxon>
        <taxon>Flavobacteriales</taxon>
        <taxon>Flavobacteriaceae</taxon>
        <taxon>Formosa</taxon>
    </lineage>
</organism>
<evidence type="ECO:0000256" key="1">
    <source>
        <dbReference type="ARBA" id="ARBA00004496"/>
    </source>
</evidence>
<gene>
    <name evidence="11" type="ORF">BN863_14640</name>
</gene>
<dbReference type="PANTHER" id="PTHR33540:SF2">
    <property type="entry name" value="TRNA THREONYLCARBAMOYLADENOSINE BIOSYNTHESIS PROTEIN TSAE"/>
    <property type="match status" value="1"/>
</dbReference>
<dbReference type="InterPro" id="IPR003442">
    <property type="entry name" value="T6A_TsaE"/>
</dbReference>
<dbReference type="Gene3D" id="3.40.50.300">
    <property type="entry name" value="P-loop containing nucleotide triphosphate hydrolases"/>
    <property type="match status" value="1"/>
</dbReference>
<dbReference type="Proteomes" id="UP000016160">
    <property type="component" value="Chromosome"/>
</dbReference>
<evidence type="ECO:0000256" key="9">
    <source>
        <dbReference type="ARBA" id="ARBA00022842"/>
    </source>
</evidence>
<evidence type="ECO:0000256" key="7">
    <source>
        <dbReference type="ARBA" id="ARBA00022741"/>
    </source>
</evidence>
<evidence type="ECO:0000256" key="5">
    <source>
        <dbReference type="ARBA" id="ARBA00022694"/>
    </source>
</evidence>
<keyword evidence="6" id="KW-0479">Metal-binding</keyword>
<dbReference type="HOGENOM" id="CLU_087829_5_0_10"/>
<evidence type="ECO:0000313" key="12">
    <source>
        <dbReference type="Proteomes" id="UP000016160"/>
    </source>
</evidence>
<evidence type="ECO:0000256" key="3">
    <source>
        <dbReference type="ARBA" id="ARBA00019010"/>
    </source>
</evidence>
<evidence type="ECO:0000256" key="8">
    <source>
        <dbReference type="ARBA" id="ARBA00022840"/>
    </source>
</evidence>
<evidence type="ECO:0000256" key="2">
    <source>
        <dbReference type="ARBA" id="ARBA00007599"/>
    </source>
</evidence>
<dbReference type="GO" id="GO:0002949">
    <property type="term" value="P:tRNA threonylcarbamoyladenosine modification"/>
    <property type="evidence" value="ECO:0007669"/>
    <property type="project" value="InterPro"/>
</dbReference>
<dbReference type="SUPFAM" id="SSF52540">
    <property type="entry name" value="P-loop containing nucleoside triphosphate hydrolases"/>
    <property type="match status" value="1"/>
</dbReference>
<dbReference type="PANTHER" id="PTHR33540">
    <property type="entry name" value="TRNA THREONYLCARBAMOYLADENOSINE BIOSYNTHESIS PROTEIN TSAE"/>
    <property type="match status" value="1"/>
</dbReference>
<evidence type="ECO:0000256" key="6">
    <source>
        <dbReference type="ARBA" id="ARBA00022723"/>
    </source>
</evidence>
<keyword evidence="7" id="KW-0547">Nucleotide-binding</keyword>
<reference evidence="11 12" key="1">
    <citation type="journal article" date="2013" name="Appl. Environ. Microbiol.">
        <title>The genome of the alga-associated marine flavobacterium Formosa agariphila KMM 3901T reveals a broad potential for degradation of algal polysaccharides.</title>
        <authorList>
            <person name="Mann A.J."/>
            <person name="Hahnke R.L."/>
            <person name="Huang S."/>
            <person name="Werner J."/>
            <person name="Xing P."/>
            <person name="Barbeyron T."/>
            <person name="Huettel B."/>
            <person name="Stueber K."/>
            <person name="Reinhardt R."/>
            <person name="Harder J."/>
            <person name="Gloeckner F.O."/>
            <person name="Amann R.I."/>
            <person name="Teeling H."/>
        </authorList>
    </citation>
    <scope>NUCLEOTIDE SEQUENCE [LARGE SCALE GENOMIC DNA]</scope>
    <source>
        <strain evidence="12">DSM 15362 / KCTC 12365 / LMG 23005 / KMM 3901</strain>
    </source>
</reference>
<evidence type="ECO:0000313" key="11">
    <source>
        <dbReference type="EMBL" id="CDF79176.1"/>
    </source>
</evidence>
<keyword evidence="8" id="KW-0067">ATP-binding</keyword>
<dbReference type="OrthoDB" id="9815896at2"/>
<keyword evidence="4" id="KW-0963">Cytoplasm</keyword>
<dbReference type="RefSeq" id="WP_038529169.1">
    <property type="nucleotide sequence ID" value="NZ_HG315671.1"/>
</dbReference>
<sequence>MKEYHIDDLEDIAKYILSKATSKTILFYGDMGSGKTTLIKALVKNLGCNDDVSSPTFSIVNEYSTDDGLVYHFDFYRLNDEEEAYNFGIEDYLDSDAWLFIEWPERVENILSNEKSNAVKIENLDSKTRKLTFNID</sequence>
<evidence type="ECO:0000256" key="4">
    <source>
        <dbReference type="ARBA" id="ARBA00022490"/>
    </source>
</evidence>
<dbReference type="eggNOG" id="COG0802">
    <property type="taxonomic scope" value="Bacteria"/>
</dbReference>
<keyword evidence="5" id="KW-0819">tRNA processing</keyword>
<dbReference type="EMBL" id="HG315671">
    <property type="protein sequence ID" value="CDF79176.1"/>
    <property type="molecule type" value="Genomic_DNA"/>
</dbReference>
<dbReference type="GO" id="GO:0046872">
    <property type="term" value="F:metal ion binding"/>
    <property type="evidence" value="ECO:0007669"/>
    <property type="project" value="UniProtKB-KW"/>
</dbReference>
<evidence type="ECO:0000256" key="10">
    <source>
        <dbReference type="ARBA" id="ARBA00032441"/>
    </source>
</evidence>
<dbReference type="PATRIC" id="fig|1347342.6.peg.1473"/>
<protein>
    <recommendedName>
        <fullName evidence="3">tRNA threonylcarbamoyladenosine biosynthesis protein TsaE</fullName>
    </recommendedName>
    <alternativeName>
        <fullName evidence="10">t(6)A37 threonylcarbamoyladenosine biosynthesis protein TsaE</fullName>
    </alternativeName>
</protein>
<keyword evidence="12" id="KW-1185">Reference proteome</keyword>
<proteinExistence type="inferred from homology"/>